<evidence type="ECO:0000259" key="2">
    <source>
        <dbReference type="Pfam" id="PF10069"/>
    </source>
</evidence>
<accession>A0A0P7ZN39</accession>
<evidence type="ECO:0000259" key="3">
    <source>
        <dbReference type="Pfam" id="PF17150"/>
    </source>
</evidence>
<dbReference type="PATRIC" id="fig|1666911.3.peg.359"/>
<evidence type="ECO:0000313" key="4">
    <source>
        <dbReference type="EMBL" id="KPQ34296.1"/>
    </source>
</evidence>
<dbReference type="STRING" id="1666911.HLUCCA11_15365"/>
<sequence>MLAGSILERLMHSRDRTIADSSGADESPAQSDKAIEKASGRTPLNFGVYYKNTLVALCHALEDAVLATKTSPLMVTAFQEGKWYLQEADRYAEIADTADRVVIIAAPNAGFREHPTGQRENVTLVDLDRDDPVAQEWHLMIMGSTYSAMVLCQELTDEEYGPNGRPENDLERKFYGFWTFDPALVKETIAITADHIGRYAPEVQADLETRLAKIDAEAATKTGEVSNVVMRVVEYLQGGDRQIEQTETFKFAGALSQNLASNELQAYVRMAQLADLADPVNPLAAAEVASLAEMVGQFLDLPVWQMQRLRLSSLLHRIAPAQFDIAENETDGDSCPLYPGAQTLRILPRLRAIAQIIAHHYEHWDGSGQPAGIKGDTIPVESRVLGLVAYFQQEVAQRRHIAKSDRNQAILSNRPSGRPDHEERPDQDATPPASENEWQHVTEAFAVCKAQAGERWDPKLVEILGFLVAGLQQGLSLPTIPMKMTLSAGLLNPEVADAWSEIKSESTT</sequence>
<name>A0A0P7ZN39_9CYAN</name>
<proteinExistence type="predicted"/>
<dbReference type="Pfam" id="PF10069">
    <property type="entry name" value="DICT"/>
    <property type="match status" value="1"/>
</dbReference>
<gene>
    <name evidence="4" type="ORF">HLUCCA11_15365</name>
</gene>
<feature type="region of interest" description="Disordered" evidence="1">
    <location>
        <begin position="402"/>
        <end position="436"/>
    </location>
</feature>
<feature type="domain" description="DICT" evidence="2">
    <location>
        <begin position="40"/>
        <end position="154"/>
    </location>
</feature>
<protein>
    <submittedName>
        <fullName evidence="4">Putative sensor protein/domain</fullName>
    </submittedName>
</protein>
<dbReference type="AlphaFoldDB" id="A0A0P7ZN39"/>
<feature type="compositionally biased region" description="Basic and acidic residues" evidence="1">
    <location>
        <begin position="417"/>
        <end position="427"/>
    </location>
</feature>
<evidence type="ECO:0000256" key="1">
    <source>
        <dbReference type="SAM" id="MobiDB-lite"/>
    </source>
</evidence>
<dbReference type="Pfam" id="PF13487">
    <property type="entry name" value="HD_5"/>
    <property type="match status" value="1"/>
</dbReference>
<dbReference type="InterPro" id="IPR019278">
    <property type="entry name" value="DICT_dom"/>
</dbReference>
<dbReference type="PANTHER" id="PTHR45228">
    <property type="entry name" value="CYCLIC DI-GMP PHOSPHODIESTERASE TM_0186-RELATED"/>
    <property type="match status" value="1"/>
</dbReference>
<dbReference type="InterPro" id="IPR033415">
    <property type="entry name" value="CHASE6_C"/>
</dbReference>
<dbReference type="Proteomes" id="UP000050465">
    <property type="component" value="Unassembled WGS sequence"/>
</dbReference>
<feature type="domain" description="C-terminal" evidence="3">
    <location>
        <begin position="169"/>
        <end position="243"/>
    </location>
</feature>
<dbReference type="Gene3D" id="1.10.3210.10">
    <property type="entry name" value="Hypothetical protein af1432"/>
    <property type="match status" value="1"/>
</dbReference>
<dbReference type="InterPro" id="IPR003607">
    <property type="entry name" value="HD/PDEase_dom"/>
</dbReference>
<dbReference type="CDD" id="cd00077">
    <property type="entry name" value="HDc"/>
    <property type="match status" value="1"/>
</dbReference>
<comment type="caution">
    <text evidence="4">The sequence shown here is derived from an EMBL/GenBank/DDBJ whole genome shotgun (WGS) entry which is preliminary data.</text>
</comment>
<feature type="region of interest" description="Disordered" evidence="1">
    <location>
        <begin position="17"/>
        <end position="36"/>
    </location>
</feature>
<reference evidence="4 5" key="1">
    <citation type="submission" date="2015-09" db="EMBL/GenBank/DDBJ databases">
        <title>Identification and resolution of microdiversity through metagenomic sequencing of parallel consortia.</title>
        <authorList>
            <person name="Nelson W.C."/>
            <person name="Romine M.F."/>
            <person name="Lindemann S.R."/>
        </authorList>
    </citation>
    <scope>NUCLEOTIDE SEQUENCE [LARGE SCALE GENOMIC DNA]</scope>
    <source>
        <strain evidence="4">Ana</strain>
    </source>
</reference>
<dbReference type="EMBL" id="LJZR01000021">
    <property type="protein sequence ID" value="KPQ34296.1"/>
    <property type="molecule type" value="Genomic_DNA"/>
</dbReference>
<dbReference type="PANTHER" id="PTHR45228:SF1">
    <property type="entry name" value="CYCLIC DI-GMP PHOSPHODIESTERASE TM_0186"/>
    <property type="match status" value="1"/>
</dbReference>
<dbReference type="Pfam" id="PF17150">
    <property type="entry name" value="CHASE6_C"/>
    <property type="match status" value="1"/>
</dbReference>
<evidence type="ECO:0000313" key="5">
    <source>
        <dbReference type="Proteomes" id="UP000050465"/>
    </source>
</evidence>
<organism evidence="4 5">
    <name type="scientific">Phormidesmis priestleyi Ana</name>
    <dbReference type="NCBI Taxonomy" id="1666911"/>
    <lineage>
        <taxon>Bacteria</taxon>
        <taxon>Bacillati</taxon>
        <taxon>Cyanobacteriota</taxon>
        <taxon>Cyanophyceae</taxon>
        <taxon>Leptolyngbyales</taxon>
        <taxon>Leptolyngbyaceae</taxon>
        <taxon>Phormidesmis</taxon>
    </lineage>
</organism>
<dbReference type="InterPro" id="IPR052020">
    <property type="entry name" value="Cyclic_di-GMP/3'3'-cGAMP_PDE"/>
</dbReference>